<dbReference type="Gene3D" id="3.40.630.10">
    <property type="entry name" value="Zn peptidases"/>
    <property type="match status" value="1"/>
</dbReference>
<dbReference type="GO" id="GO:0010179">
    <property type="term" value="F:IAA-Ala conjugate hydrolase activity"/>
    <property type="evidence" value="ECO:0007669"/>
    <property type="project" value="TreeGrafter"/>
</dbReference>
<feature type="domain" description="Peptidase M20 dimerisation" evidence="6">
    <location>
        <begin position="222"/>
        <end position="320"/>
    </location>
</feature>
<dbReference type="GO" id="GO:0005783">
    <property type="term" value="C:endoplasmic reticulum"/>
    <property type="evidence" value="ECO:0007669"/>
    <property type="project" value="TreeGrafter"/>
</dbReference>
<dbReference type="CDD" id="cd08017">
    <property type="entry name" value="M20_IAA_Hyd"/>
    <property type="match status" value="1"/>
</dbReference>
<keyword evidence="3 7" id="KW-0378">Hydrolase</keyword>
<dbReference type="PIRSF" id="PIRSF005962">
    <property type="entry name" value="Pept_M20D_amidohydro"/>
    <property type="match status" value="1"/>
</dbReference>
<sequence length="439" mass="48290">MKSFTFQFPLNHVAVWVFLMTCLPTNYWAWGLLETGESASRELLEWAREPEFVDWLIGVRRRIHEYPELAFQEHNTSQLIRRELEALGIEYKWPVAETGLVGSVGSGLHPWFGLRADMDALPIQELVDWPHKSKNNGKMHACGHDAHVTMLLGAAKLLARKKDQLKGTVKLVFQPAEEGSGGAYHMLEEGALDKVQAIFGLHVAPEMPVGSVGSRPGPLLAGSGRFIVTIKGTGGHAAGPHHTRDPVIAASLTILALQQIISRETDPLEARVVSVCFVEAGEALNVIPETVRFGGTIRSMTTEGLSYLQQRVKEVVERQAAVHLCSASIDFMKESSRPYPATINDESLYKHVKLVGETLLGESGVWLIPPLMAAEDFSFYAQKMKAAFFFIGTKNESVKSVKGLHSPYFVIDEEVLPIGAALHAAVAISYLDGHAVEKH</sequence>
<evidence type="ECO:0000259" key="6">
    <source>
        <dbReference type="Pfam" id="PF07687"/>
    </source>
</evidence>
<protein>
    <submittedName>
        <fullName evidence="7">IAA-amino acid hydrolase ILR1-like 7</fullName>
    </submittedName>
</protein>
<evidence type="ECO:0000256" key="1">
    <source>
        <dbReference type="ARBA" id="ARBA00006153"/>
    </source>
</evidence>
<keyword evidence="2" id="KW-0732">Signal</keyword>
<comment type="caution">
    <text evidence="7">The sequence shown here is derived from an EMBL/GenBank/DDBJ whole genome shotgun (WGS) entry which is preliminary data.</text>
</comment>
<accession>A0A9Q0FDB0</accession>
<evidence type="ECO:0000256" key="3">
    <source>
        <dbReference type="ARBA" id="ARBA00022801"/>
    </source>
</evidence>
<evidence type="ECO:0000313" key="7">
    <source>
        <dbReference type="EMBL" id="KAJ4829399.1"/>
    </source>
</evidence>
<keyword evidence="4 5" id="KW-0464">Manganese</keyword>
<keyword evidence="5" id="KW-0479">Metal-binding</keyword>
<dbReference type="PANTHER" id="PTHR11014">
    <property type="entry name" value="PEPTIDASE M20 FAMILY MEMBER"/>
    <property type="match status" value="1"/>
</dbReference>
<dbReference type="EMBL" id="JAKUCV010005905">
    <property type="protein sequence ID" value="KAJ4829399.1"/>
    <property type="molecule type" value="Genomic_DNA"/>
</dbReference>
<dbReference type="InterPro" id="IPR044757">
    <property type="entry name" value="ILR1-like_Hyd"/>
</dbReference>
<feature type="binding site" evidence="5">
    <location>
        <position position="202"/>
    </location>
    <ligand>
        <name>Mn(2+)</name>
        <dbReference type="ChEBI" id="CHEBI:29035"/>
        <label>2</label>
    </ligand>
</feature>
<dbReference type="InterPro" id="IPR036264">
    <property type="entry name" value="Bact_exopeptidase_dim_dom"/>
</dbReference>
<feature type="binding site" evidence="5">
    <location>
        <position position="178"/>
    </location>
    <ligand>
        <name>Mn(2+)</name>
        <dbReference type="ChEBI" id="CHEBI:29035"/>
        <label>2</label>
    </ligand>
</feature>
<reference evidence="7" key="1">
    <citation type="submission" date="2022-02" db="EMBL/GenBank/DDBJ databases">
        <authorList>
            <person name="Henning P.M."/>
            <person name="McCubbin A.G."/>
            <person name="Shore J.S."/>
        </authorList>
    </citation>
    <scope>NUCLEOTIDE SEQUENCE</scope>
    <source>
        <strain evidence="7">F60SS</strain>
        <tissue evidence="7">Leaves</tissue>
    </source>
</reference>
<organism evidence="7 8">
    <name type="scientific">Turnera subulata</name>
    <dbReference type="NCBI Taxonomy" id="218843"/>
    <lineage>
        <taxon>Eukaryota</taxon>
        <taxon>Viridiplantae</taxon>
        <taxon>Streptophyta</taxon>
        <taxon>Embryophyta</taxon>
        <taxon>Tracheophyta</taxon>
        <taxon>Spermatophyta</taxon>
        <taxon>Magnoliopsida</taxon>
        <taxon>eudicotyledons</taxon>
        <taxon>Gunneridae</taxon>
        <taxon>Pentapetalae</taxon>
        <taxon>rosids</taxon>
        <taxon>fabids</taxon>
        <taxon>Malpighiales</taxon>
        <taxon>Passifloraceae</taxon>
        <taxon>Turnera</taxon>
    </lineage>
</organism>
<dbReference type="SUPFAM" id="SSF55031">
    <property type="entry name" value="Bacterial exopeptidase dimerisation domain"/>
    <property type="match status" value="1"/>
</dbReference>
<evidence type="ECO:0000256" key="5">
    <source>
        <dbReference type="PIRSR" id="PIRSR005962-1"/>
    </source>
</evidence>
<dbReference type="Proteomes" id="UP001141552">
    <property type="component" value="Unassembled WGS sequence"/>
</dbReference>
<dbReference type="Gene3D" id="3.30.70.360">
    <property type="match status" value="1"/>
</dbReference>
<dbReference type="InterPro" id="IPR002933">
    <property type="entry name" value="Peptidase_M20"/>
</dbReference>
<dbReference type="Pfam" id="PF01546">
    <property type="entry name" value="Peptidase_M20"/>
    <property type="match status" value="1"/>
</dbReference>
<gene>
    <name evidence="7" type="primary">ILL7</name>
    <name evidence="7" type="ORF">Tsubulata_041636</name>
</gene>
<dbReference type="GO" id="GO:0009850">
    <property type="term" value="P:auxin metabolic process"/>
    <property type="evidence" value="ECO:0007669"/>
    <property type="project" value="InterPro"/>
</dbReference>
<evidence type="ECO:0000256" key="2">
    <source>
        <dbReference type="ARBA" id="ARBA00022729"/>
    </source>
</evidence>
<feature type="binding site" evidence="5">
    <location>
        <position position="142"/>
    </location>
    <ligand>
        <name>Mn(2+)</name>
        <dbReference type="ChEBI" id="CHEBI:29035"/>
        <label>2</label>
    </ligand>
</feature>
<proteinExistence type="inferred from homology"/>
<dbReference type="NCBIfam" id="TIGR01891">
    <property type="entry name" value="amidohydrolases"/>
    <property type="match status" value="1"/>
</dbReference>
<name>A0A9Q0FDB0_9ROSI</name>
<keyword evidence="8" id="KW-1185">Reference proteome</keyword>
<dbReference type="InterPro" id="IPR011650">
    <property type="entry name" value="Peptidase_M20_dimer"/>
</dbReference>
<evidence type="ECO:0000256" key="4">
    <source>
        <dbReference type="ARBA" id="ARBA00023211"/>
    </source>
</evidence>
<feature type="binding site" evidence="5">
    <location>
        <position position="144"/>
    </location>
    <ligand>
        <name>Mn(2+)</name>
        <dbReference type="ChEBI" id="CHEBI:29035"/>
        <label>2</label>
    </ligand>
</feature>
<dbReference type="SUPFAM" id="SSF53187">
    <property type="entry name" value="Zn-dependent exopeptidases"/>
    <property type="match status" value="1"/>
</dbReference>
<feature type="binding site" evidence="5">
    <location>
        <position position="405"/>
    </location>
    <ligand>
        <name>Mn(2+)</name>
        <dbReference type="ChEBI" id="CHEBI:29035"/>
        <label>2</label>
    </ligand>
</feature>
<evidence type="ECO:0000313" key="8">
    <source>
        <dbReference type="Proteomes" id="UP001141552"/>
    </source>
</evidence>
<comment type="similarity">
    <text evidence="1">Belongs to the peptidase M20 family.</text>
</comment>
<dbReference type="AlphaFoldDB" id="A0A9Q0FDB0"/>
<comment type="cofactor">
    <cofactor evidence="5">
        <name>Mn(2+)</name>
        <dbReference type="ChEBI" id="CHEBI:29035"/>
    </cofactor>
    <text evidence="5">The Mn(2+) ion enhances activity.</text>
</comment>
<dbReference type="InterPro" id="IPR017439">
    <property type="entry name" value="Amidohydrolase"/>
</dbReference>
<dbReference type="FunFam" id="3.30.70.360:FF:000001">
    <property type="entry name" value="N-acetyldiaminopimelate deacetylase"/>
    <property type="match status" value="1"/>
</dbReference>
<dbReference type="PANTHER" id="PTHR11014:SF63">
    <property type="entry name" value="METALLOPEPTIDASE, PUTATIVE (AFU_ORTHOLOGUE AFUA_6G09600)-RELATED"/>
    <property type="match status" value="1"/>
</dbReference>
<dbReference type="Pfam" id="PF07687">
    <property type="entry name" value="M20_dimer"/>
    <property type="match status" value="1"/>
</dbReference>
<dbReference type="OrthoDB" id="6119954at2759"/>
<reference evidence="7" key="2">
    <citation type="journal article" date="2023" name="Plants (Basel)">
        <title>Annotation of the Turnera subulata (Passifloraceae) Draft Genome Reveals the S-Locus Evolved after the Divergence of Turneroideae from Passifloroideae in a Stepwise Manner.</title>
        <authorList>
            <person name="Henning P.M."/>
            <person name="Roalson E.H."/>
            <person name="Mir W."/>
            <person name="McCubbin A.G."/>
            <person name="Shore J.S."/>
        </authorList>
    </citation>
    <scope>NUCLEOTIDE SEQUENCE</scope>
    <source>
        <strain evidence="7">F60SS</strain>
    </source>
</reference>
<dbReference type="GO" id="GO:0046872">
    <property type="term" value="F:metal ion binding"/>
    <property type="evidence" value="ECO:0007669"/>
    <property type="project" value="UniProtKB-KW"/>
</dbReference>